<feature type="transmembrane region" description="Helical" evidence="1">
    <location>
        <begin position="46"/>
        <end position="65"/>
    </location>
</feature>
<keyword evidence="1" id="KW-1133">Transmembrane helix</keyword>
<proteinExistence type="predicted"/>
<dbReference type="EMBL" id="KQ424867">
    <property type="protein sequence ID" value="KOF70338.1"/>
    <property type="molecule type" value="Genomic_DNA"/>
</dbReference>
<sequence length="71" mass="8635">MDLYINPLFRVKSAFFYCKLRWNTQFAVVKQENITRLFSDVRERKWCVCVCVNWLLKLIYLVLLGNNRLTM</sequence>
<keyword evidence="1" id="KW-0472">Membrane</keyword>
<protein>
    <submittedName>
        <fullName evidence="2">Uncharacterized protein</fullName>
    </submittedName>
</protein>
<gene>
    <name evidence="2" type="ORF">OCBIM_22003055mg</name>
</gene>
<evidence type="ECO:0000256" key="1">
    <source>
        <dbReference type="SAM" id="Phobius"/>
    </source>
</evidence>
<reference evidence="2" key="1">
    <citation type="submission" date="2015-07" db="EMBL/GenBank/DDBJ databases">
        <title>MeaNS - Measles Nucleotide Surveillance Program.</title>
        <authorList>
            <person name="Tran T."/>
            <person name="Druce J."/>
        </authorList>
    </citation>
    <scope>NUCLEOTIDE SEQUENCE</scope>
    <source>
        <strain evidence="2">UCB-OBI-ISO-001</strain>
        <tissue evidence="2">Gonad</tissue>
    </source>
</reference>
<name>A0A0L8G094_OCTBM</name>
<organism evidence="2">
    <name type="scientific">Octopus bimaculoides</name>
    <name type="common">California two-spotted octopus</name>
    <dbReference type="NCBI Taxonomy" id="37653"/>
    <lineage>
        <taxon>Eukaryota</taxon>
        <taxon>Metazoa</taxon>
        <taxon>Spiralia</taxon>
        <taxon>Lophotrochozoa</taxon>
        <taxon>Mollusca</taxon>
        <taxon>Cephalopoda</taxon>
        <taxon>Coleoidea</taxon>
        <taxon>Octopodiformes</taxon>
        <taxon>Octopoda</taxon>
        <taxon>Incirrata</taxon>
        <taxon>Octopodidae</taxon>
        <taxon>Octopus</taxon>
    </lineage>
</organism>
<dbReference type="AlphaFoldDB" id="A0A0L8G094"/>
<accession>A0A0L8G094</accession>
<keyword evidence="1" id="KW-0812">Transmembrane</keyword>
<evidence type="ECO:0000313" key="2">
    <source>
        <dbReference type="EMBL" id="KOF70338.1"/>
    </source>
</evidence>